<feature type="transmembrane region" description="Helical" evidence="1">
    <location>
        <begin position="29"/>
        <end position="51"/>
    </location>
</feature>
<comment type="caution">
    <text evidence="2">The sequence shown here is derived from an EMBL/GenBank/DDBJ whole genome shotgun (WGS) entry which is preliminary data.</text>
</comment>
<evidence type="ECO:0000313" key="3">
    <source>
        <dbReference type="Proteomes" id="UP000683000"/>
    </source>
</evidence>
<dbReference type="EMBL" id="JAGFBS010000031">
    <property type="protein sequence ID" value="KAG6371945.1"/>
    <property type="molecule type" value="Genomic_DNA"/>
</dbReference>
<dbReference type="Proteomes" id="UP000683000">
    <property type="component" value="Unassembled WGS sequence"/>
</dbReference>
<proteinExistence type="predicted"/>
<dbReference type="AlphaFoldDB" id="A0A8I3A718"/>
<sequence>MPFATLASFAASSLRNALGVPSTKIPIDGTTFVSYVLPPLVCTFVAALLAVKPHTRAGRIALWPLTTLLALRAALSVDMSLGRTEQKILDIDFVLAKGPLVRHLRPGE</sequence>
<keyword evidence="1" id="KW-0472">Membrane</keyword>
<reference evidence="2" key="1">
    <citation type="submission" date="2021-03" db="EMBL/GenBank/DDBJ databases">
        <title>Evolutionary innovations through gain and loss of genes in the ectomycorrhizal Boletales.</title>
        <authorList>
            <person name="Wu G."/>
            <person name="Miyauchi S."/>
            <person name="Morin E."/>
            <person name="Yang Z.-L."/>
            <person name="Xu J."/>
            <person name="Martin F.M."/>
        </authorList>
    </citation>
    <scope>NUCLEOTIDE SEQUENCE</scope>
    <source>
        <strain evidence="2">BR01</strain>
    </source>
</reference>
<organism evidence="2 3">
    <name type="scientific">Boletus reticuloceps</name>
    <dbReference type="NCBI Taxonomy" id="495285"/>
    <lineage>
        <taxon>Eukaryota</taxon>
        <taxon>Fungi</taxon>
        <taxon>Dikarya</taxon>
        <taxon>Basidiomycota</taxon>
        <taxon>Agaricomycotina</taxon>
        <taxon>Agaricomycetes</taxon>
        <taxon>Agaricomycetidae</taxon>
        <taxon>Boletales</taxon>
        <taxon>Boletineae</taxon>
        <taxon>Boletaceae</taxon>
        <taxon>Boletoideae</taxon>
        <taxon>Boletus</taxon>
    </lineage>
</organism>
<evidence type="ECO:0000313" key="2">
    <source>
        <dbReference type="EMBL" id="KAG6371945.1"/>
    </source>
</evidence>
<keyword evidence="3" id="KW-1185">Reference proteome</keyword>
<protein>
    <submittedName>
        <fullName evidence="2">Uncharacterized protein</fullName>
    </submittedName>
</protein>
<keyword evidence="1" id="KW-0812">Transmembrane</keyword>
<name>A0A8I3A718_9AGAM</name>
<gene>
    <name evidence="2" type="ORF">JVT61DRAFT_8958</name>
</gene>
<evidence type="ECO:0000256" key="1">
    <source>
        <dbReference type="SAM" id="Phobius"/>
    </source>
</evidence>
<dbReference type="OrthoDB" id="1077582at2759"/>
<keyword evidence="1" id="KW-1133">Transmembrane helix</keyword>
<accession>A0A8I3A718</accession>